<reference evidence="11 12" key="1">
    <citation type="submission" date="2018-06" db="EMBL/GenBank/DDBJ databases">
        <title>Genomic Encyclopedia of Archaeal and Bacterial Type Strains, Phase II (KMG-II): from individual species to whole genera.</title>
        <authorList>
            <person name="Goeker M."/>
        </authorList>
    </citation>
    <scope>NUCLEOTIDE SEQUENCE [LARGE SCALE GENOMIC DNA]</scope>
    <source>
        <strain evidence="11 12">DSM 23857</strain>
    </source>
</reference>
<dbReference type="UniPathway" id="UPA00077">
    <property type="reaction ID" value="UER00158"/>
</dbReference>
<comment type="function">
    <text evidence="7 8">Key enzyme in folate metabolism. Catalyzes an essential reaction for de novo glycine and purine synthesis, and for DNA precursor synthesis.</text>
</comment>
<dbReference type="InterPro" id="IPR012259">
    <property type="entry name" value="DHFR"/>
</dbReference>
<accession>A0A327QL57</accession>
<dbReference type="PROSITE" id="PS00075">
    <property type="entry name" value="DHFR_1"/>
    <property type="match status" value="1"/>
</dbReference>
<evidence type="ECO:0000256" key="1">
    <source>
        <dbReference type="ARBA" id="ARBA00004903"/>
    </source>
</evidence>
<protein>
    <recommendedName>
        <fullName evidence="3 8">Dihydrofolate reductase</fullName>
        <ecNumber evidence="3 8">1.5.1.3</ecNumber>
    </recommendedName>
</protein>
<dbReference type="GO" id="GO:0046655">
    <property type="term" value="P:folic acid metabolic process"/>
    <property type="evidence" value="ECO:0007669"/>
    <property type="project" value="TreeGrafter"/>
</dbReference>
<dbReference type="GO" id="GO:0006730">
    <property type="term" value="P:one-carbon metabolic process"/>
    <property type="evidence" value="ECO:0007669"/>
    <property type="project" value="UniProtKB-KW"/>
</dbReference>
<dbReference type="EMBL" id="QLLL01000004">
    <property type="protein sequence ID" value="RAJ05051.1"/>
    <property type="molecule type" value="Genomic_DNA"/>
</dbReference>
<dbReference type="Gene3D" id="3.40.430.10">
    <property type="entry name" value="Dihydrofolate Reductase, subunit A"/>
    <property type="match status" value="1"/>
</dbReference>
<dbReference type="GO" id="GO:0005829">
    <property type="term" value="C:cytosol"/>
    <property type="evidence" value="ECO:0007669"/>
    <property type="project" value="TreeGrafter"/>
</dbReference>
<dbReference type="GO" id="GO:0046654">
    <property type="term" value="P:tetrahydrofolate biosynthetic process"/>
    <property type="evidence" value="ECO:0007669"/>
    <property type="project" value="UniProtKB-UniPathway"/>
</dbReference>
<dbReference type="Pfam" id="PF00186">
    <property type="entry name" value="DHFR_1"/>
    <property type="match status" value="1"/>
</dbReference>
<dbReference type="InterPro" id="IPR024072">
    <property type="entry name" value="DHFR-like_dom_sf"/>
</dbReference>
<comment type="caution">
    <text evidence="11">The sequence shown here is derived from an EMBL/GenBank/DDBJ whole genome shotgun (WGS) entry which is preliminary data.</text>
</comment>
<evidence type="ECO:0000256" key="7">
    <source>
        <dbReference type="ARBA" id="ARBA00025067"/>
    </source>
</evidence>
<dbReference type="Proteomes" id="UP000249547">
    <property type="component" value="Unassembled WGS sequence"/>
</dbReference>
<evidence type="ECO:0000259" key="10">
    <source>
        <dbReference type="PROSITE" id="PS51330"/>
    </source>
</evidence>
<evidence type="ECO:0000256" key="6">
    <source>
        <dbReference type="ARBA" id="ARBA00023002"/>
    </source>
</evidence>
<keyword evidence="5 8" id="KW-0521">NADP</keyword>
<organism evidence="11 12">
    <name type="scientific">Chitinophaga skermanii</name>
    <dbReference type="NCBI Taxonomy" id="331697"/>
    <lineage>
        <taxon>Bacteria</taxon>
        <taxon>Pseudomonadati</taxon>
        <taxon>Bacteroidota</taxon>
        <taxon>Chitinophagia</taxon>
        <taxon>Chitinophagales</taxon>
        <taxon>Chitinophagaceae</taxon>
        <taxon>Chitinophaga</taxon>
    </lineage>
</organism>
<evidence type="ECO:0000256" key="9">
    <source>
        <dbReference type="RuleBase" id="RU004474"/>
    </source>
</evidence>
<dbReference type="PROSITE" id="PS51330">
    <property type="entry name" value="DHFR_2"/>
    <property type="match status" value="1"/>
</dbReference>
<name>A0A327QL57_9BACT</name>
<comment type="pathway">
    <text evidence="1 8">Cofactor biosynthesis; tetrahydrofolate biosynthesis; 5,6,7,8-tetrahydrofolate from 7,8-dihydrofolate: step 1/1.</text>
</comment>
<comment type="similarity">
    <text evidence="2 8 9">Belongs to the dihydrofolate reductase family.</text>
</comment>
<dbReference type="EC" id="1.5.1.3" evidence="3 8"/>
<sequence length="166" mass="18825">MLLSIIVAASENNVIGINNQLPWKLSADLKFFKNTTWGSPIIMGRKTYESIGRPLPGRQNIVITRQANYQPEGVQVVGSIEAAIATAQAWDVQEAFITGGTEIFLQAFPFVNRVYLTRVKAHIEGDAYFPALPASEWQLISNELHHADEKNEYDYDFQKWERILKD</sequence>
<keyword evidence="12" id="KW-1185">Reference proteome</keyword>
<keyword evidence="4 8" id="KW-0554">One-carbon metabolism</keyword>
<dbReference type="CDD" id="cd00209">
    <property type="entry name" value="DHFR"/>
    <property type="match status" value="1"/>
</dbReference>
<dbReference type="InterPro" id="IPR001796">
    <property type="entry name" value="DHFR_dom"/>
</dbReference>
<dbReference type="GO" id="GO:0004146">
    <property type="term" value="F:dihydrofolate reductase activity"/>
    <property type="evidence" value="ECO:0007669"/>
    <property type="project" value="UniProtKB-EC"/>
</dbReference>
<dbReference type="GO" id="GO:0070401">
    <property type="term" value="F:NADP+ binding"/>
    <property type="evidence" value="ECO:0007669"/>
    <property type="project" value="UniProtKB-ARBA"/>
</dbReference>
<dbReference type="OrthoDB" id="9804315at2"/>
<evidence type="ECO:0000313" key="11">
    <source>
        <dbReference type="EMBL" id="RAJ05051.1"/>
    </source>
</evidence>
<dbReference type="AlphaFoldDB" id="A0A327QL57"/>
<dbReference type="PRINTS" id="PR00070">
    <property type="entry name" value="DHFR"/>
</dbReference>
<evidence type="ECO:0000256" key="5">
    <source>
        <dbReference type="ARBA" id="ARBA00022857"/>
    </source>
</evidence>
<evidence type="ECO:0000313" key="12">
    <source>
        <dbReference type="Proteomes" id="UP000249547"/>
    </source>
</evidence>
<dbReference type="InterPro" id="IPR017925">
    <property type="entry name" value="DHFR_CS"/>
</dbReference>
<dbReference type="GO" id="GO:0046452">
    <property type="term" value="P:dihydrofolate metabolic process"/>
    <property type="evidence" value="ECO:0007669"/>
    <property type="project" value="TreeGrafter"/>
</dbReference>
<keyword evidence="6 8" id="KW-0560">Oxidoreductase</keyword>
<gene>
    <name evidence="11" type="ORF">LX64_02205</name>
</gene>
<proteinExistence type="inferred from homology"/>
<evidence type="ECO:0000256" key="4">
    <source>
        <dbReference type="ARBA" id="ARBA00022563"/>
    </source>
</evidence>
<dbReference type="RefSeq" id="WP_111597678.1">
    <property type="nucleotide sequence ID" value="NZ_QLLL01000004.1"/>
</dbReference>
<dbReference type="SUPFAM" id="SSF53597">
    <property type="entry name" value="Dihydrofolate reductase-like"/>
    <property type="match status" value="1"/>
</dbReference>
<evidence type="ECO:0000256" key="8">
    <source>
        <dbReference type="PIRNR" id="PIRNR000194"/>
    </source>
</evidence>
<evidence type="ECO:0000256" key="2">
    <source>
        <dbReference type="ARBA" id="ARBA00009539"/>
    </source>
</evidence>
<dbReference type="PANTHER" id="PTHR48069:SF3">
    <property type="entry name" value="DIHYDROFOLATE REDUCTASE"/>
    <property type="match status" value="1"/>
</dbReference>
<dbReference type="PIRSF" id="PIRSF000194">
    <property type="entry name" value="DHFR"/>
    <property type="match status" value="1"/>
</dbReference>
<evidence type="ECO:0000256" key="3">
    <source>
        <dbReference type="ARBA" id="ARBA00012856"/>
    </source>
</evidence>
<feature type="domain" description="DHFR" evidence="10">
    <location>
        <begin position="2"/>
        <end position="162"/>
    </location>
</feature>
<dbReference type="FunFam" id="3.40.430.10:FF:000001">
    <property type="entry name" value="Dihydrofolate reductase"/>
    <property type="match status" value="1"/>
</dbReference>
<dbReference type="PANTHER" id="PTHR48069">
    <property type="entry name" value="DIHYDROFOLATE REDUCTASE"/>
    <property type="match status" value="1"/>
</dbReference>
<comment type="catalytic activity">
    <reaction evidence="8">
        <text>(6S)-5,6,7,8-tetrahydrofolate + NADP(+) = 7,8-dihydrofolate + NADPH + H(+)</text>
        <dbReference type="Rhea" id="RHEA:15009"/>
        <dbReference type="ChEBI" id="CHEBI:15378"/>
        <dbReference type="ChEBI" id="CHEBI:57451"/>
        <dbReference type="ChEBI" id="CHEBI:57453"/>
        <dbReference type="ChEBI" id="CHEBI:57783"/>
        <dbReference type="ChEBI" id="CHEBI:58349"/>
        <dbReference type="EC" id="1.5.1.3"/>
    </reaction>
</comment>